<dbReference type="EMBL" id="JBHTEE010000001">
    <property type="protein sequence ID" value="MFC7603080.1"/>
    <property type="molecule type" value="Genomic_DNA"/>
</dbReference>
<feature type="transmembrane region" description="Helical" evidence="5">
    <location>
        <begin position="118"/>
        <end position="137"/>
    </location>
</feature>
<comment type="caution">
    <text evidence="7">The sequence shown here is derived from an EMBL/GenBank/DDBJ whole genome shotgun (WGS) entry which is preliminary data.</text>
</comment>
<evidence type="ECO:0000256" key="3">
    <source>
        <dbReference type="ARBA" id="ARBA00022989"/>
    </source>
</evidence>
<evidence type="ECO:0000256" key="2">
    <source>
        <dbReference type="ARBA" id="ARBA00022692"/>
    </source>
</evidence>
<comment type="subcellular location">
    <subcellularLocation>
        <location evidence="1">Cell membrane</location>
        <topology evidence="1">Multi-pass membrane protein</topology>
    </subcellularLocation>
</comment>
<dbReference type="InterPro" id="IPR020846">
    <property type="entry name" value="MFS_dom"/>
</dbReference>
<reference evidence="8" key="1">
    <citation type="journal article" date="2019" name="Int. J. Syst. Evol. Microbiol.">
        <title>The Global Catalogue of Microorganisms (GCM) 10K type strain sequencing project: providing services to taxonomists for standard genome sequencing and annotation.</title>
        <authorList>
            <consortium name="The Broad Institute Genomics Platform"/>
            <consortium name="The Broad Institute Genome Sequencing Center for Infectious Disease"/>
            <person name="Wu L."/>
            <person name="Ma J."/>
        </authorList>
    </citation>
    <scope>NUCLEOTIDE SEQUENCE [LARGE SCALE GENOMIC DNA]</scope>
    <source>
        <strain evidence="8">JCM 10083</strain>
    </source>
</reference>
<feature type="transmembrane region" description="Helical" evidence="5">
    <location>
        <begin position="149"/>
        <end position="169"/>
    </location>
</feature>
<dbReference type="Gene3D" id="1.20.1720.10">
    <property type="entry name" value="Multidrug resistance protein D"/>
    <property type="match status" value="1"/>
</dbReference>
<dbReference type="SUPFAM" id="SSF103473">
    <property type="entry name" value="MFS general substrate transporter"/>
    <property type="match status" value="1"/>
</dbReference>
<proteinExistence type="predicted"/>
<dbReference type="Pfam" id="PF07690">
    <property type="entry name" value="MFS_1"/>
    <property type="match status" value="1"/>
</dbReference>
<evidence type="ECO:0000313" key="8">
    <source>
        <dbReference type="Proteomes" id="UP001596514"/>
    </source>
</evidence>
<evidence type="ECO:0000313" key="7">
    <source>
        <dbReference type="EMBL" id="MFC7603080.1"/>
    </source>
</evidence>
<evidence type="ECO:0000259" key="6">
    <source>
        <dbReference type="PROSITE" id="PS50850"/>
    </source>
</evidence>
<dbReference type="Proteomes" id="UP001596514">
    <property type="component" value="Unassembled WGS sequence"/>
</dbReference>
<dbReference type="Gene3D" id="1.20.1250.20">
    <property type="entry name" value="MFS general substrate transporter like domains"/>
    <property type="match status" value="1"/>
</dbReference>
<keyword evidence="2 5" id="KW-0812">Transmembrane</keyword>
<sequence>MNSPDTRTVVPPEIPARPRLGVVFAVVAAGVAMSNLDVFIVNVALPQIGGHFADASLSSLSWVLNAYAVVFAALLVPAGNLADRTGPRRAYLVGIAVFTVASVLCAVAPGVWTLVAARVAQAAGAALLMPASLGLLLASAPPERRGSMVRAWTAISGLAAALGPVVGGVLTQFDWRWVFLVNVPIGVAVLVAGPRVLPRTAGGGRADTARPDLPGAALLTAAIALLALGLVKGDDWGPGGVAGTLAVAALLFAWFVYRSGRHPSPVLPLPLLRVPGFGPATVANVLFAVAFAAMLLSVVLWCEQIWHWSALRTGLAIAPGPIMVPALAIGAGPIVRRVGAGPIAVAGCVFFAGGIAWWVWRLTPDAGYAQGMLPGMLLTGIGVGLTLPTLIGAAVTALPPRSFSTGSGVVTMARQVGTVLGVAMLVAALGVPRGTAEALDAFDAGWHLTLLATAAAAVAGLCVRRRSGGENS</sequence>
<keyword evidence="3 5" id="KW-1133">Transmembrane helix</keyword>
<feature type="transmembrane region" description="Helical" evidence="5">
    <location>
        <begin position="213"/>
        <end position="231"/>
    </location>
</feature>
<feature type="domain" description="Major facilitator superfamily (MFS) profile" evidence="6">
    <location>
        <begin position="23"/>
        <end position="472"/>
    </location>
</feature>
<feature type="transmembrane region" description="Helical" evidence="5">
    <location>
        <begin position="313"/>
        <end position="335"/>
    </location>
</feature>
<feature type="transmembrane region" description="Helical" evidence="5">
    <location>
        <begin position="90"/>
        <end position="112"/>
    </location>
</feature>
<accession>A0ABW2T434</accession>
<keyword evidence="4 5" id="KW-0472">Membrane</keyword>
<dbReference type="RefSeq" id="WP_343973631.1">
    <property type="nucleotide sequence ID" value="NZ_BAAAGK010000107.1"/>
</dbReference>
<feature type="transmembrane region" description="Helical" evidence="5">
    <location>
        <begin position="416"/>
        <end position="432"/>
    </location>
</feature>
<feature type="transmembrane region" description="Helical" evidence="5">
    <location>
        <begin position="277"/>
        <end position="301"/>
    </location>
</feature>
<feature type="transmembrane region" description="Helical" evidence="5">
    <location>
        <begin position="444"/>
        <end position="463"/>
    </location>
</feature>
<dbReference type="PANTHER" id="PTHR42718:SF48">
    <property type="entry name" value="CONSERVED TWO-DOMAIN MEMBRANE PROTEIN-RELATED"/>
    <property type="match status" value="1"/>
</dbReference>
<dbReference type="PROSITE" id="PS50850">
    <property type="entry name" value="MFS"/>
    <property type="match status" value="1"/>
</dbReference>
<organism evidence="7 8">
    <name type="scientific">Streptosporangium amethystogenes subsp. fukuiense</name>
    <dbReference type="NCBI Taxonomy" id="698418"/>
    <lineage>
        <taxon>Bacteria</taxon>
        <taxon>Bacillati</taxon>
        <taxon>Actinomycetota</taxon>
        <taxon>Actinomycetes</taxon>
        <taxon>Streptosporangiales</taxon>
        <taxon>Streptosporangiaceae</taxon>
        <taxon>Streptosporangium</taxon>
    </lineage>
</organism>
<evidence type="ECO:0000256" key="1">
    <source>
        <dbReference type="ARBA" id="ARBA00004651"/>
    </source>
</evidence>
<feature type="transmembrane region" description="Helical" evidence="5">
    <location>
        <begin position="237"/>
        <end position="257"/>
    </location>
</feature>
<evidence type="ECO:0000256" key="5">
    <source>
        <dbReference type="SAM" id="Phobius"/>
    </source>
</evidence>
<feature type="transmembrane region" description="Helical" evidence="5">
    <location>
        <begin position="372"/>
        <end position="395"/>
    </location>
</feature>
<gene>
    <name evidence="7" type="ORF">ACFQVD_23520</name>
</gene>
<feature type="transmembrane region" description="Helical" evidence="5">
    <location>
        <begin position="342"/>
        <end position="360"/>
    </location>
</feature>
<dbReference type="InterPro" id="IPR036259">
    <property type="entry name" value="MFS_trans_sf"/>
</dbReference>
<keyword evidence="8" id="KW-1185">Reference proteome</keyword>
<dbReference type="InterPro" id="IPR011701">
    <property type="entry name" value="MFS"/>
</dbReference>
<name>A0ABW2T434_9ACTN</name>
<protein>
    <submittedName>
        <fullName evidence="7">MFS transporter</fullName>
    </submittedName>
</protein>
<evidence type="ECO:0000256" key="4">
    <source>
        <dbReference type="ARBA" id="ARBA00023136"/>
    </source>
</evidence>
<feature type="transmembrane region" description="Helical" evidence="5">
    <location>
        <begin position="57"/>
        <end position="78"/>
    </location>
</feature>
<dbReference type="PANTHER" id="PTHR42718">
    <property type="entry name" value="MAJOR FACILITATOR SUPERFAMILY MULTIDRUG TRANSPORTER MFSC"/>
    <property type="match status" value="1"/>
</dbReference>
<feature type="transmembrane region" description="Helical" evidence="5">
    <location>
        <begin position="175"/>
        <end position="193"/>
    </location>
</feature>
<dbReference type="CDD" id="cd17321">
    <property type="entry name" value="MFS_MMR_MDR_like"/>
    <property type="match status" value="1"/>
</dbReference>
<feature type="transmembrane region" description="Helical" evidence="5">
    <location>
        <begin position="20"/>
        <end position="45"/>
    </location>
</feature>